<proteinExistence type="predicted"/>
<evidence type="ECO:0000313" key="1">
    <source>
        <dbReference type="EMBL" id="KEZ76571.1"/>
    </source>
</evidence>
<comment type="caution">
    <text evidence="1">The sequence shown here is derived from an EMBL/GenBank/DDBJ whole genome shotgun (WGS) entry which is preliminary data.</text>
</comment>
<sequence>MQELPPLGFAAAPRLDDHPKSLLERLDELTEGRPLTTLSVVGAALYIAIAEITAGPERMGLLLALCHVTLESPFLAKVPLIVLALPLHPLRKKHEIDAWARAGWYREGFEPKHHDSRQLRRVSRDEIAVHRAGRRG</sequence>
<dbReference type="EMBL" id="APNK01000026">
    <property type="protein sequence ID" value="KEZ76571.1"/>
    <property type="molecule type" value="Genomic_DNA"/>
</dbReference>
<evidence type="ECO:0000313" key="2">
    <source>
        <dbReference type="Proteomes" id="UP000028302"/>
    </source>
</evidence>
<gene>
    <name evidence="1" type="ORF">C41B8_14185</name>
</gene>
<name>A0A084IIN7_SALHC</name>
<accession>A0A084IIN7</accession>
<dbReference type="Proteomes" id="UP000028302">
    <property type="component" value="Unassembled WGS sequence"/>
</dbReference>
<keyword evidence="2" id="KW-1185">Reference proteome</keyword>
<organism evidence="1 2">
    <name type="scientific">Salinisphaera hydrothermalis (strain C41B8)</name>
    <dbReference type="NCBI Taxonomy" id="1304275"/>
    <lineage>
        <taxon>Bacteria</taxon>
        <taxon>Pseudomonadati</taxon>
        <taxon>Pseudomonadota</taxon>
        <taxon>Gammaproteobacteria</taxon>
        <taxon>Salinisphaerales</taxon>
        <taxon>Salinisphaeraceae</taxon>
        <taxon>Salinisphaera</taxon>
    </lineage>
</organism>
<dbReference type="AlphaFoldDB" id="A0A084IIN7"/>
<protein>
    <submittedName>
        <fullName evidence="1">Uncharacterized protein</fullName>
    </submittedName>
</protein>
<reference evidence="1 2" key="1">
    <citation type="submission" date="2013-03" db="EMBL/GenBank/DDBJ databases">
        <title>Salinisphaera hydrothermalis C41B8 Genome Sequencing.</title>
        <authorList>
            <person name="Li C."/>
            <person name="Lai Q."/>
            <person name="Shao Z."/>
        </authorList>
    </citation>
    <scope>NUCLEOTIDE SEQUENCE [LARGE SCALE GENOMIC DNA]</scope>
    <source>
        <strain evidence="1 2">C41B8</strain>
    </source>
</reference>
<dbReference type="RefSeq" id="WP_037339575.1">
    <property type="nucleotide sequence ID" value="NZ_APNK01000026.1"/>
</dbReference>